<dbReference type="SUPFAM" id="SSF52540">
    <property type="entry name" value="P-loop containing nucleoside triphosphate hydrolases"/>
    <property type="match status" value="1"/>
</dbReference>
<dbReference type="Proteomes" id="UP000518752">
    <property type="component" value="Unassembled WGS sequence"/>
</dbReference>
<organism evidence="6 7">
    <name type="scientific">Collybiopsis confluens</name>
    <dbReference type="NCBI Taxonomy" id="2823264"/>
    <lineage>
        <taxon>Eukaryota</taxon>
        <taxon>Fungi</taxon>
        <taxon>Dikarya</taxon>
        <taxon>Basidiomycota</taxon>
        <taxon>Agaricomycotina</taxon>
        <taxon>Agaricomycetes</taxon>
        <taxon>Agaricomycetidae</taxon>
        <taxon>Agaricales</taxon>
        <taxon>Marasmiineae</taxon>
        <taxon>Omphalotaceae</taxon>
        <taxon>Collybiopsis</taxon>
    </lineage>
</organism>
<dbReference type="Pfam" id="PF24883">
    <property type="entry name" value="NPHP3_N"/>
    <property type="match status" value="1"/>
</dbReference>
<dbReference type="InterPro" id="IPR011047">
    <property type="entry name" value="Quinoprotein_ADH-like_sf"/>
</dbReference>
<feature type="repeat" description="WD" evidence="3">
    <location>
        <begin position="1597"/>
        <end position="1638"/>
    </location>
</feature>
<feature type="repeat" description="WD" evidence="3">
    <location>
        <begin position="915"/>
        <end position="956"/>
    </location>
</feature>
<feature type="repeat" description="WD" evidence="3">
    <location>
        <begin position="829"/>
        <end position="870"/>
    </location>
</feature>
<feature type="repeat" description="WD" evidence="3">
    <location>
        <begin position="1216"/>
        <end position="1257"/>
    </location>
</feature>
<feature type="repeat" description="WD" evidence="3">
    <location>
        <begin position="1130"/>
        <end position="1171"/>
    </location>
</feature>
<dbReference type="CDD" id="cd00200">
    <property type="entry name" value="WD40"/>
    <property type="match status" value="3"/>
</dbReference>
<feature type="repeat" description="WD" evidence="3">
    <location>
        <begin position="1345"/>
        <end position="1386"/>
    </location>
</feature>
<keyword evidence="1 3" id="KW-0853">WD repeat</keyword>
<evidence type="ECO:0000259" key="5">
    <source>
        <dbReference type="Pfam" id="PF24883"/>
    </source>
</evidence>
<dbReference type="Gene3D" id="3.40.50.300">
    <property type="entry name" value="P-loop containing nucleotide triphosphate hydrolases"/>
    <property type="match status" value="1"/>
</dbReference>
<reference evidence="6 7" key="1">
    <citation type="journal article" date="2020" name="ISME J.">
        <title>Uncovering the hidden diversity of litter-decomposition mechanisms in mushroom-forming fungi.</title>
        <authorList>
            <person name="Floudas D."/>
            <person name="Bentzer J."/>
            <person name="Ahren D."/>
            <person name="Johansson T."/>
            <person name="Persson P."/>
            <person name="Tunlid A."/>
        </authorList>
    </citation>
    <scope>NUCLEOTIDE SEQUENCE [LARGE SCALE GENOMIC DNA]</scope>
    <source>
        <strain evidence="6 7">CBS 406.79</strain>
    </source>
</reference>
<dbReference type="InterPro" id="IPR015943">
    <property type="entry name" value="WD40/YVTN_repeat-like_dom_sf"/>
</dbReference>
<evidence type="ECO:0000256" key="2">
    <source>
        <dbReference type="ARBA" id="ARBA00022737"/>
    </source>
</evidence>
<feature type="repeat" description="WD" evidence="3">
    <location>
        <begin position="1431"/>
        <end position="1472"/>
    </location>
</feature>
<dbReference type="SUPFAM" id="SSF50978">
    <property type="entry name" value="WD40 repeat-like"/>
    <property type="match status" value="2"/>
</dbReference>
<dbReference type="PRINTS" id="PR00320">
    <property type="entry name" value="GPROTEINBRPT"/>
</dbReference>
<dbReference type="PROSITE" id="PS50294">
    <property type="entry name" value="WD_REPEATS_REGION"/>
    <property type="match status" value="20"/>
</dbReference>
<dbReference type="SMART" id="SM00320">
    <property type="entry name" value="WD40"/>
    <property type="match status" value="21"/>
</dbReference>
<feature type="repeat" description="WD" evidence="3">
    <location>
        <begin position="872"/>
        <end position="913"/>
    </location>
</feature>
<feature type="repeat" description="WD" evidence="3">
    <location>
        <begin position="1173"/>
        <end position="1214"/>
    </location>
</feature>
<dbReference type="InterPro" id="IPR059179">
    <property type="entry name" value="MLKL-like_MCAfunc"/>
</dbReference>
<dbReference type="InterPro" id="IPR036322">
    <property type="entry name" value="WD40_repeat_dom_sf"/>
</dbReference>
<feature type="repeat" description="WD" evidence="3">
    <location>
        <begin position="958"/>
        <end position="999"/>
    </location>
</feature>
<dbReference type="InterPro" id="IPR019775">
    <property type="entry name" value="WD40_repeat_CS"/>
</dbReference>
<feature type="repeat" description="WD" evidence="3">
    <location>
        <begin position="1302"/>
        <end position="1343"/>
    </location>
</feature>
<proteinExistence type="predicted"/>
<keyword evidence="2" id="KW-0677">Repeat</keyword>
<feature type="repeat" description="WD" evidence="3">
    <location>
        <begin position="1044"/>
        <end position="1085"/>
    </location>
</feature>
<dbReference type="PANTHER" id="PTHR44129">
    <property type="entry name" value="WD REPEAT-CONTAINING PROTEIN POP1"/>
    <property type="match status" value="1"/>
</dbReference>
<feature type="repeat" description="WD" evidence="3">
    <location>
        <begin position="1087"/>
        <end position="1128"/>
    </location>
</feature>
<feature type="compositionally biased region" description="Polar residues" evidence="4">
    <location>
        <begin position="22"/>
        <end position="49"/>
    </location>
</feature>
<feature type="repeat" description="WD" evidence="3">
    <location>
        <begin position="1388"/>
        <end position="1429"/>
    </location>
</feature>
<evidence type="ECO:0000256" key="4">
    <source>
        <dbReference type="SAM" id="MobiDB-lite"/>
    </source>
</evidence>
<dbReference type="PROSITE" id="PS50082">
    <property type="entry name" value="WD_REPEATS_2"/>
    <property type="match status" value="20"/>
</dbReference>
<keyword evidence="7" id="KW-1185">Reference proteome</keyword>
<evidence type="ECO:0000256" key="1">
    <source>
        <dbReference type="ARBA" id="ARBA00022574"/>
    </source>
</evidence>
<dbReference type="SUPFAM" id="SSF50998">
    <property type="entry name" value="Quinoprotein alcohol dehydrogenase-like"/>
    <property type="match status" value="1"/>
</dbReference>
<feature type="repeat" description="WD" evidence="3">
    <location>
        <begin position="1001"/>
        <end position="1042"/>
    </location>
</feature>
<gene>
    <name evidence="6" type="ORF">D9757_011491</name>
</gene>
<dbReference type="InterPro" id="IPR050349">
    <property type="entry name" value="WD_LIS1/nudF_dynein_reg"/>
</dbReference>
<name>A0A8H5GVX9_9AGAR</name>
<feature type="region of interest" description="Disordered" evidence="4">
    <location>
        <begin position="1"/>
        <end position="49"/>
    </location>
</feature>
<protein>
    <recommendedName>
        <fullName evidence="5">Nephrocystin 3-like N-terminal domain-containing protein</fullName>
    </recommendedName>
</protein>
<dbReference type="CDD" id="cd21037">
    <property type="entry name" value="MLKL_NTD"/>
    <property type="match status" value="1"/>
</dbReference>
<dbReference type="PROSITE" id="PS00678">
    <property type="entry name" value="WD_REPEATS_1"/>
    <property type="match status" value="17"/>
</dbReference>
<dbReference type="InterPro" id="IPR056884">
    <property type="entry name" value="NPHP3-like_N"/>
</dbReference>
<dbReference type="EMBL" id="JAACJN010000113">
    <property type="protein sequence ID" value="KAF5371920.1"/>
    <property type="molecule type" value="Genomic_DNA"/>
</dbReference>
<feature type="repeat" description="WD" evidence="3">
    <location>
        <begin position="1517"/>
        <end position="1558"/>
    </location>
</feature>
<dbReference type="InterPro" id="IPR020472">
    <property type="entry name" value="WD40_PAC1"/>
</dbReference>
<dbReference type="Gene3D" id="2.130.10.10">
    <property type="entry name" value="YVTN repeat-like/Quinoprotein amine dehydrogenase"/>
    <property type="match status" value="11"/>
</dbReference>
<sequence>MRKAAKNFKNNAKKIFNKDGSRSATPTGSRSSTPAPEPENAQQVSSTNQPLAVTSKTVVNTLDTTLGILKEVSAAFPPLQAAVSGVIECIRVYKKVSGNTEALQVLAEDLIKKTNYLQMRLERDDMDPSGMQSIKDLAGELNRIHEDVKKQKNIGKSNKILHQTEIGSKIQSFKERITQAYEECKEKVLFAISQNIGELLKEQVLSKLGYSAKAFYDTDRGSQYTRHQHCLEGTRKRILENLKHWAETPGESTGYWIWGMAGTGKSTIAMSACKIFKESEECALVASFFCSRQIEECRDYQRIIPTLSYQLARTFRRFAVALKDIYDADSDIASKEPEQQVQKLLVEPWKAVLGFQKEKKLPVIVLDALDECTEVQRALEPLIAVIEEGKLAQMKFLFTSRPEQPIRVLMHSEGYTVDIPSKVKMFELHSVDKVEVQNDINVYVTTGLRGIATREQLQALTELAGNLFIFAATVVKFVMGITDIDLQLLRLEKSLKENKHQELDRLYAGVLHDVMQVGFEKDEIEKRWNILHTLVTLFQPMTCKGVAVMANSAESTVTALIEQLQAFCFISEKDECIHIFHLSFTEYITRQSSENHRQQYHEKLSIQCFREMQKLRFNICDLPSSFVADAEVKGLQEKIKERIGETLEYSCWFWGKHLLATGPLVGNIVNVVESFLETKGVYWIEAMSLTKALAKGGEVLGILIEQNMVKGDIKWGTGVKSMTNLRHLLLYFAASEVKDMTPHLYLSLLPLWKKMKEGSFNLGWKHFPDVQQICLYSTQQAASIGIIKVGSPVYSVAFSPDGTRIASGSHDRTVRIWDATTGIQVGESLQGHDYPVSSVAFSPDGTRIVSGSADKTVRIWDATTGIQVGESLQGHDHWVRSVAFSRDGTRIVSGSEDSTVRIWDATTGLQVGESLQGHDNGVNSVAFSPDGTRIVSGSYDRTVRIWDATTGIQVGESLQGHDAEVTSVAFSPDGTRIVSGSYDSTVRIWDATTGIQVGESLQGHEDPVSSVAFSPDGTRIVCGSADKTVRIWDATTGIQVGESLQGHDHWVKSVAFSPDGTRIVSGSEDRTVRIWDATTGIQVGESLQGHDAWVNSVAFSPDGTRIVSGSLDRTVRIWDATTGIQIGESLQGHDHFVESVAFSPDGTRIVSGSRDNTVRIWDATTGIQVGEFLQGHDDSVNSVAFSPDGTRIVSGSEDSTVRIWDATTGIQVGESLQGHDHWVKSVAFSPDGTRIVSGSLDRTVRIWDATTGIQVGESLQGHYDWVNSVAFSPDGTRIVSGSRDNTVRIWDATTGIQVGEFLQGHDDSVNSVAFSPDGTRIVSGSRDNTVRIWDATTGIQVGESLQGHDHWVKSVAFSPDGTRIVSGSEDSTVRIWDATTGIQVGESLQGHDNGVNSVAFSPDGTRIVSGSYDRTVRIWDATTGIQVGESLQGHDAKVTSVAFSPDGTRIVSGSLDRTVRIWDATTSIQVGESLQGHYDWVNSVAFSPDGTRIVSGSRDNTVRIWDATTGIQVGEFLQGHDDSVNSVAFSPDGTRIVSGSRDNTVRIWDATTGIQVGEFLQGHDDSVNSVAFSPDGIRILSGSNDNTVRIWGATESLQGHDNGVRSVAFSPDGTRILSGSNDNTVRIWGATTGFQVGESLQGPADLRESAALSPDGTSIVSDSRDRTLRIFHATPAISVEKLLNSSLHPFDPIASVSSMFSTTIGGNGTFQSTNELGQVLFSGSLHNTHWTLSTDGWIRFPNIPFPLLWVPPPFRQPLWTPQTNCIISKEGYTRFSFDAFYFGAKWADSFAT</sequence>
<dbReference type="InterPro" id="IPR001680">
    <property type="entry name" value="WD40_rpt"/>
</dbReference>
<dbReference type="OrthoDB" id="538223at2759"/>
<feature type="repeat" description="WD" evidence="3">
    <location>
        <begin position="793"/>
        <end position="827"/>
    </location>
</feature>
<feature type="repeat" description="WD" evidence="3">
    <location>
        <begin position="1560"/>
        <end position="1591"/>
    </location>
</feature>
<feature type="repeat" description="WD" evidence="3">
    <location>
        <begin position="1474"/>
        <end position="1515"/>
    </location>
</feature>
<feature type="repeat" description="WD" evidence="3">
    <location>
        <begin position="1259"/>
        <end position="1300"/>
    </location>
</feature>
<accession>A0A8H5GVX9</accession>
<dbReference type="Pfam" id="PF00400">
    <property type="entry name" value="WD40"/>
    <property type="match status" value="20"/>
</dbReference>
<evidence type="ECO:0000313" key="7">
    <source>
        <dbReference type="Proteomes" id="UP000518752"/>
    </source>
</evidence>
<evidence type="ECO:0000313" key="6">
    <source>
        <dbReference type="EMBL" id="KAF5371920.1"/>
    </source>
</evidence>
<dbReference type="InterPro" id="IPR027417">
    <property type="entry name" value="P-loop_NTPase"/>
</dbReference>
<evidence type="ECO:0000256" key="3">
    <source>
        <dbReference type="PROSITE-ProRule" id="PRU00221"/>
    </source>
</evidence>
<feature type="domain" description="Nephrocystin 3-like N-terminal" evidence="5">
    <location>
        <begin position="234"/>
        <end position="401"/>
    </location>
</feature>
<comment type="caution">
    <text evidence="6">The sequence shown here is derived from an EMBL/GenBank/DDBJ whole genome shotgun (WGS) entry which is preliminary data.</text>
</comment>